<evidence type="ECO:0000313" key="1">
    <source>
        <dbReference type="EMBL" id="MEA5476321.1"/>
    </source>
</evidence>
<keyword evidence="2" id="KW-1185">Reference proteome</keyword>
<gene>
    <name evidence="1" type="ORF">VB774_01695</name>
</gene>
<dbReference type="Proteomes" id="UP001301388">
    <property type="component" value="Unassembled WGS sequence"/>
</dbReference>
<reference evidence="1 2" key="1">
    <citation type="submission" date="2023-12" db="EMBL/GenBank/DDBJ databases">
        <title>Baltic Sea Cyanobacteria.</title>
        <authorList>
            <person name="Delbaje E."/>
            <person name="Fewer D.P."/>
            <person name="Shishido T.K."/>
        </authorList>
    </citation>
    <scope>NUCLEOTIDE SEQUENCE [LARGE SCALE GENOMIC DNA]</scope>
    <source>
        <strain evidence="1 2">UHCC 0370</strain>
    </source>
</reference>
<proteinExistence type="predicted"/>
<protein>
    <recommendedName>
        <fullName evidence="3">Transcriptional regulator</fullName>
    </recommendedName>
</protein>
<dbReference type="RefSeq" id="WP_323259325.1">
    <property type="nucleotide sequence ID" value="NZ_JAYGIE010000004.1"/>
</dbReference>
<organism evidence="1 2">
    <name type="scientific">Pseudanabaena galeata UHCC 0370</name>
    <dbReference type="NCBI Taxonomy" id="3110310"/>
    <lineage>
        <taxon>Bacteria</taxon>
        <taxon>Bacillati</taxon>
        <taxon>Cyanobacteriota</taxon>
        <taxon>Cyanophyceae</taxon>
        <taxon>Pseudanabaenales</taxon>
        <taxon>Pseudanabaenaceae</taxon>
        <taxon>Pseudanabaena</taxon>
    </lineage>
</organism>
<dbReference type="EMBL" id="JAYGIE010000004">
    <property type="protein sequence ID" value="MEA5476321.1"/>
    <property type="molecule type" value="Genomic_DNA"/>
</dbReference>
<name>A0ABU5TDG6_9CYAN</name>
<accession>A0ABU5TDG6</accession>
<evidence type="ECO:0000313" key="2">
    <source>
        <dbReference type="Proteomes" id="UP001301388"/>
    </source>
</evidence>
<sequence>MQSTDYPASRDYRASLIKSLQDPENAAGYLTAILEEPDPEPELLASALDDVAIALGSESDRQWVKDFGASNKSQAVYELAAWLDSLGLKLMVDVQYSEKFMADFREAQQDIENGDVVSFESIRRDV</sequence>
<evidence type="ECO:0008006" key="3">
    <source>
        <dbReference type="Google" id="ProtNLM"/>
    </source>
</evidence>
<comment type="caution">
    <text evidence="1">The sequence shown here is derived from an EMBL/GenBank/DDBJ whole genome shotgun (WGS) entry which is preliminary data.</text>
</comment>